<gene>
    <name evidence="2" type="ORF">IAA06_00945</name>
</gene>
<name>A0A9D2LRG0_9FIRM</name>
<evidence type="ECO:0000259" key="1">
    <source>
        <dbReference type="Pfam" id="PF13472"/>
    </source>
</evidence>
<reference evidence="2" key="1">
    <citation type="journal article" date="2021" name="PeerJ">
        <title>Extensive microbial diversity within the chicken gut microbiome revealed by metagenomics and culture.</title>
        <authorList>
            <person name="Gilroy R."/>
            <person name="Ravi A."/>
            <person name="Getino M."/>
            <person name="Pursley I."/>
            <person name="Horton D.L."/>
            <person name="Alikhan N.F."/>
            <person name="Baker D."/>
            <person name="Gharbi K."/>
            <person name="Hall N."/>
            <person name="Watson M."/>
            <person name="Adriaenssens E.M."/>
            <person name="Foster-Nyarko E."/>
            <person name="Jarju S."/>
            <person name="Secka A."/>
            <person name="Antonio M."/>
            <person name="Oren A."/>
            <person name="Chaudhuri R.R."/>
            <person name="La Ragione R."/>
            <person name="Hildebrand F."/>
            <person name="Pallen M.J."/>
        </authorList>
    </citation>
    <scope>NUCLEOTIDE SEQUENCE</scope>
    <source>
        <strain evidence="2">ChiSjej1B19-5720</strain>
    </source>
</reference>
<evidence type="ECO:0000313" key="2">
    <source>
        <dbReference type="EMBL" id="HJB27348.1"/>
    </source>
</evidence>
<dbReference type="PANTHER" id="PTHR30383">
    <property type="entry name" value="THIOESTERASE 1/PROTEASE 1/LYSOPHOSPHOLIPASE L1"/>
    <property type="match status" value="1"/>
</dbReference>
<organism evidence="2 3">
    <name type="scientific">Candidatus Blautia faecavium</name>
    <dbReference type="NCBI Taxonomy" id="2838487"/>
    <lineage>
        <taxon>Bacteria</taxon>
        <taxon>Bacillati</taxon>
        <taxon>Bacillota</taxon>
        <taxon>Clostridia</taxon>
        <taxon>Lachnospirales</taxon>
        <taxon>Lachnospiraceae</taxon>
        <taxon>Blautia</taxon>
    </lineage>
</organism>
<evidence type="ECO:0000313" key="3">
    <source>
        <dbReference type="Proteomes" id="UP000823842"/>
    </source>
</evidence>
<dbReference type="InterPro" id="IPR036514">
    <property type="entry name" value="SGNH_hydro_sf"/>
</dbReference>
<dbReference type="EMBL" id="DWYZ01000026">
    <property type="protein sequence ID" value="HJB27348.1"/>
    <property type="molecule type" value="Genomic_DNA"/>
</dbReference>
<keyword evidence="2" id="KW-0378">Hydrolase</keyword>
<reference evidence="2" key="2">
    <citation type="submission" date="2021-04" db="EMBL/GenBank/DDBJ databases">
        <authorList>
            <person name="Gilroy R."/>
        </authorList>
    </citation>
    <scope>NUCLEOTIDE SEQUENCE</scope>
    <source>
        <strain evidence="2">ChiSjej1B19-5720</strain>
    </source>
</reference>
<protein>
    <submittedName>
        <fullName evidence="2">SGNH/GDSL hydrolase family protein</fullName>
    </submittedName>
</protein>
<comment type="caution">
    <text evidence="2">The sequence shown here is derived from an EMBL/GenBank/DDBJ whole genome shotgun (WGS) entry which is preliminary data.</text>
</comment>
<dbReference type="AlphaFoldDB" id="A0A9D2LRG0"/>
<dbReference type="Gene3D" id="3.40.50.1110">
    <property type="entry name" value="SGNH hydrolase"/>
    <property type="match status" value="1"/>
</dbReference>
<dbReference type="Pfam" id="PF13472">
    <property type="entry name" value="Lipase_GDSL_2"/>
    <property type="match status" value="1"/>
</dbReference>
<dbReference type="InterPro" id="IPR051532">
    <property type="entry name" value="Ester_Hydrolysis_Enzymes"/>
</dbReference>
<dbReference type="SUPFAM" id="SSF52266">
    <property type="entry name" value="SGNH hydrolase"/>
    <property type="match status" value="1"/>
</dbReference>
<feature type="domain" description="SGNH hydrolase-type esterase" evidence="1">
    <location>
        <begin position="5"/>
        <end position="191"/>
    </location>
</feature>
<dbReference type="InterPro" id="IPR013830">
    <property type="entry name" value="SGNH_hydro"/>
</dbReference>
<sequence length="204" mass="23141">MLLLCLGDSITDCGRIFDSPPLGNGYVRQLANRLTDEGKNWQVINKGMDGLTLSKLLQNFTESALSMQPDILTILIGINDISLMQNTGRTPAQQQDRMDCFFGDYDRLLAALFPKIPHILLLEPFIFSYPAEYINWLPLVQRMSQGIKNLAKKYHLTYIFLQEPLNKAVQAYGAENITTDGIHLTAKGHEIIADLLYTYMHSRF</sequence>
<proteinExistence type="predicted"/>
<dbReference type="Proteomes" id="UP000823842">
    <property type="component" value="Unassembled WGS sequence"/>
</dbReference>
<dbReference type="GO" id="GO:0016787">
    <property type="term" value="F:hydrolase activity"/>
    <property type="evidence" value="ECO:0007669"/>
    <property type="project" value="UniProtKB-KW"/>
</dbReference>
<accession>A0A9D2LRG0</accession>